<evidence type="ECO:0000313" key="3">
    <source>
        <dbReference type="Proteomes" id="UP000280036"/>
    </source>
</evidence>
<keyword evidence="1" id="KW-0472">Membrane</keyword>
<dbReference type="AlphaFoldDB" id="A0A3P8MF64"/>
<feature type="transmembrane region" description="Helical" evidence="1">
    <location>
        <begin position="60"/>
        <end position="79"/>
    </location>
</feature>
<feature type="transmembrane region" description="Helical" evidence="1">
    <location>
        <begin position="120"/>
        <end position="138"/>
    </location>
</feature>
<keyword evidence="1" id="KW-1133">Transmembrane helix</keyword>
<gene>
    <name evidence="2" type="ORF">NCTC10126_00216</name>
</gene>
<feature type="transmembrane region" description="Helical" evidence="1">
    <location>
        <begin position="15"/>
        <end position="40"/>
    </location>
</feature>
<protein>
    <submittedName>
        <fullName evidence="2">Uncharacterized protein</fullName>
    </submittedName>
</protein>
<reference evidence="2 3" key="1">
    <citation type="submission" date="2018-12" db="EMBL/GenBank/DDBJ databases">
        <authorList>
            <consortium name="Pathogen Informatics"/>
        </authorList>
    </citation>
    <scope>NUCLEOTIDE SEQUENCE [LARGE SCALE GENOMIC DNA]</scope>
    <source>
        <strain evidence="2 3">NCTC10126</strain>
    </source>
</reference>
<sequence length="289" mass="34072">MEFTSLLRKERKWNFFFIIFSLLISLLVISPIINFIYLIISDTKKIELPQLILISKNVAWLSILGIIPLIFLIYIVAFFKSYKNIKIDNVHKSKFNTLAIDIKLIELGKEPFKFNLGIRLSNFIMLTTLWIISFLYIISIEMVKSLHLWEGSYFVAPVLSITFIIKYLIFDLLLLNIKIVKVKKQSIDEQVNRYNDKHNFINVLSIASYVVTLMIVIFIIVLIRVHISHIFWLTLNLLIICPVVHFLLWYITSIILHIYLIVKSKIKIKTYKKVFYVLIPIIILKQHVN</sequence>
<proteinExistence type="predicted"/>
<name>A0A3P8MF64_9BACT</name>
<organism evidence="2 3">
    <name type="scientific">Mycoplasmopsis caviae</name>
    <dbReference type="NCBI Taxonomy" id="55603"/>
    <lineage>
        <taxon>Bacteria</taxon>
        <taxon>Bacillati</taxon>
        <taxon>Mycoplasmatota</taxon>
        <taxon>Mycoplasmoidales</taxon>
        <taxon>Metamycoplasmataceae</taxon>
        <taxon>Mycoplasmopsis</taxon>
    </lineage>
</organism>
<evidence type="ECO:0000313" key="2">
    <source>
        <dbReference type="EMBL" id="VDR41733.1"/>
    </source>
</evidence>
<dbReference type="EMBL" id="UZVY01000001">
    <property type="protein sequence ID" value="VDR41733.1"/>
    <property type="molecule type" value="Genomic_DNA"/>
</dbReference>
<feature type="transmembrane region" description="Helical" evidence="1">
    <location>
        <begin position="158"/>
        <end position="179"/>
    </location>
</feature>
<keyword evidence="1" id="KW-0812">Transmembrane</keyword>
<accession>A0A3P8MF64</accession>
<feature type="transmembrane region" description="Helical" evidence="1">
    <location>
        <begin position="200"/>
        <end position="223"/>
    </location>
</feature>
<dbReference type="Proteomes" id="UP000280036">
    <property type="component" value="Unassembled WGS sequence"/>
</dbReference>
<feature type="transmembrane region" description="Helical" evidence="1">
    <location>
        <begin position="229"/>
        <end position="262"/>
    </location>
</feature>
<evidence type="ECO:0000256" key="1">
    <source>
        <dbReference type="SAM" id="Phobius"/>
    </source>
</evidence>